<dbReference type="AlphaFoldDB" id="A0A6J2Q6M8"/>
<feature type="domain" description="RNase H type-1" evidence="7">
    <location>
        <begin position="82"/>
        <end position="229"/>
    </location>
</feature>
<proteinExistence type="predicted"/>
<keyword evidence="3" id="KW-0540">Nuclease</keyword>
<dbReference type="InParanoid" id="A0A6J2Q6M8"/>
<dbReference type="PROSITE" id="PS50879">
    <property type="entry name" value="RNASE_H_1"/>
    <property type="match status" value="1"/>
</dbReference>
<keyword evidence="1" id="KW-0808">Transferase</keyword>
<dbReference type="OrthoDB" id="8947436at2759"/>
<dbReference type="GeneID" id="115011911"/>
<dbReference type="KEGG" id="cgob:115011911"/>
<accession>A0A6J2Q6M8</accession>
<evidence type="ECO:0000256" key="4">
    <source>
        <dbReference type="ARBA" id="ARBA00022759"/>
    </source>
</evidence>
<dbReference type="PANTHER" id="PTHR41694:SF5">
    <property type="entry name" value="RIBONUCLEASE H"/>
    <property type="match status" value="1"/>
</dbReference>
<evidence type="ECO:0000256" key="5">
    <source>
        <dbReference type="ARBA" id="ARBA00022801"/>
    </source>
</evidence>
<dbReference type="RefSeq" id="XP_029293047.1">
    <property type="nucleotide sequence ID" value="XM_029437187.1"/>
</dbReference>
<dbReference type="GO" id="GO:0003676">
    <property type="term" value="F:nucleic acid binding"/>
    <property type="evidence" value="ECO:0007669"/>
    <property type="project" value="InterPro"/>
</dbReference>
<keyword evidence="5" id="KW-0378">Hydrolase</keyword>
<name>A0A6J2Q6M8_COTGO</name>
<dbReference type="InterPro" id="IPR036397">
    <property type="entry name" value="RNaseH_sf"/>
</dbReference>
<dbReference type="Pfam" id="PF00075">
    <property type="entry name" value="RNase_H"/>
    <property type="match status" value="1"/>
</dbReference>
<dbReference type="Gene3D" id="3.30.420.10">
    <property type="entry name" value="Ribonuclease H-like superfamily/Ribonuclease H"/>
    <property type="match status" value="1"/>
</dbReference>
<dbReference type="GO" id="GO:0004523">
    <property type="term" value="F:RNA-DNA hybrid ribonuclease activity"/>
    <property type="evidence" value="ECO:0007669"/>
    <property type="project" value="InterPro"/>
</dbReference>
<evidence type="ECO:0000256" key="6">
    <source>
        <dbReference type="ARBA" id="ARBA00022918"/>
    </source>
</evidence>
<evidence type="ECO:0000259" key="7">
    <source>
        <dbReference type="PROSITE" id="PS50879"/>
    </source>
</evidence>
<protein>
    <submittedName>
        <fullName evidence="9">Uncharacterized protein LOC115011911 isoform X1</fullName>
    </submittedName>
</protein>
<evidence type="ECO:0000256" key="3">
    <source>
        <dbReference type="ARBA" id="ARBA00022722"/>
    </source>
</evidence>
<dbReference type="Proteomes" id="UP000504630">
    <property type="component" value="Chromosome 8"/>
</dbReference>
<reference evidence="9" key="1">
    <citation type="submission" date="2025-08" db="UniProtKB">
        <authorList>
            <consortium name="RefSeq"/>
        </authorList>
    </citation>
    <scope>IDENTIFICATION</scope>
</reference>
<organism evidence="8 9">
    <name type="scientific">Cottoperca gobio</name>
    <name type="common">Frogmouth</name>
    <name type="synonym">Aphritis gobio</name>
    <dbReference type="NCBI Taxonomy" id="56716"/>
    <lineage>
        <taxon>Eukaryota</taxon>
        <taxon>Metazoa</taxon>
        <taxon>Chordata</taxon>
        <taxon>Craniata</taxon>
        <taxon>Vertebrata</taxon>
        <taxon>Euteleostomi</taxon>
        <taxon>Actinopterygii</taxon>
        <taxon>Neopterygii</taxon>
        <taxon>Teleostei</taxon>
        <taxon>Neoteleostei</taxon>
        <taxon>Acanthomorphata</taxon>
        <taxon>Eupercaria</taxon>
        <taxon>Perciformes</taxon>
        <taxon>Notothenioidei</taxon>
        <taxon>Bovichtidae</taxon>
        <taxon>Cottoperca</taxon>
    </lineage>
</organism>
<evidence type="ECO:0000256" key="1">
    <source>
        <dbReference type="ARBA" id="ARBA00022679"/>
    </source>
</evidence>
<keyword evidence="2" id="KW-0548">Nucleotidyltransferase</keyword>
<keyword evidence="6" id="KW-0695">RNA-directed DNA polymerase</keyword>
<sequence length="251" mass="27260">MKCAFQRNLYILLNELTRMDSADSKGLRDALSLRGVMIQQPQYPLKREAVEDGDPHNLSHDCLAELELTCTPRPDLSDVPLFDPDLELYVDGSASRDSTGKNRVGFAVVTAVDVLCSGSLPPNYSAQGAELVALTEACRSAAGQAVNIYTDSLYAFGVVHDFGALWKHRKFLKSDGKPILNSKLVAVLLENILLHSRIAVCKCTAHTQGIDPISQGNACADAAAKLAAMRSDVYGSLRQLPPNCPRTFSRL</sequence>
<dbReference type="InterPro" id="IPR012337">
    <property type="entry name" value="RNaseH-like_sf"/>
</dbReference>
<evidence type="ECO:0000313" key="9">
    <source>
        <dbReference type="RefSeq" id="XP_029293047.1"/>
    </source>
</evidence>
<dbReference type="PANTHER" id="PTHR41694">
    <property type="entry name" value="ENDOGENOUS RETROVIRUS GROUP K MEMBER POL PROTEIN"/>
    <property type="match status" value="1"/>
</dbReference>
<dbReference type="SUPFAM" id="SSF53098">
    <property type="entry name" value="Ribonuclease H-like"/>
    <property type="match status" value="1"/>
</dbReference>
<gene>
    <name evidence="9" type="primary">LOC115011911</name>
</gene>
<evidence type="ECO:0000313" key="8">
    <source>
        <dbReference type="Proteomes" id="UP000504630"/>
    </source>
</evidence>
<keyword evidence="8" id="KW-1185">Reference proteome</keyword>
<dbReference type="GO" id="GO:0003964">
    <property type="term" value="F:RNA-directed DNA polymerase activity"/>
    <property type="evidence" value="ECO:0007669"/>
    <property type="project" value="UniProtKB-KW"/>
</dbReference>
<dbReference type="InterPro" id="IPR002156">
    <property type="entry name" value="RNaseH_domain"/>
</dbReference>
<evidence type="ECO:0000256" key="2">
    <source>
        <dbReference type="ARBA" id="ARBA00022695"/>
    </source>
</evidence>
<keyword evidence="4" id="KW-0255">Endonuclease</keyword>